<evidence type="ECO:0000256" key="7">
    <source>
        <dbReference type="ARBA" id="ARBA00023065"/>
    </source>
</evidence>
<keyword evidence="6 11" id="KW-1133">Transmembrane helix</keyword>
<organism evidence="15 16">
    <name type="scientific">Brassica napus</name>
    <name type="common">Rape</name>
    <dbReference type="NCBI Taxonomy" id="3708"/>
    <lineage>
        <taxon>Eukaryota</taxon>
        <taxon>Viridiplantae</taxon>
        <taxon>Streptophyta</taxon>
        <taxon>Embryophyta</taxon>
        <taxon>Tracheophyta</taxon>
        <taxon>Spermatophyta</taxon>
        <taxon>Magnoliopsida</taxon>
        <taxon>eudicotyledons</taxon>
        <taxon>Gunneridae</taxon>
        <taxon>Pentapetalae</taxon>
        <taxon>rosids</taxon>
        <taxon>malvids</taxon>
        <taxon>Brassicales</taxon>
        <taxon>Brassicaceae</taxon>
        <taxon>Brassiceae</taxon>
        <taxon>Brassica</taxon>
    </lineage>
</organism>
<feature type="transmembrane region" description="Helical" evidence="11">
    <location>
        <begin position="1256"/>
        <end position="1280"/>
    </location>
</feature>
<feature type="transmembrane region" description="Helical" evidence="11">
    <location>
        <begin position="293"/>
        <end position="322"/>
    </location>
</feature>
<gene>
    <name evidence="15" type="ORF">HID58_015894</name>
</gene>
<feature type="transmembrane region" description="Helical" evidence="11">
    <location>
        <begin position="1077"/>
        <end position="1096"/>
    </location>
</feature>
<evidence type="ECO:0000259" key="13">
    <source>
        <dbReference type="Pfam" id="PF23256"/>
    </source>
</evidence>
<feature type="transmembrane region" description="Helical" evidence="11">
    <location>
        <begin position="90"/>
        <end position="107"/>
    </location>
</feature>
<feature type="region of interest" description="Disordered" evidence="10">
    <location>
        <begin position="816"/>
        <end position="850"/>
    </location>
</feature>
<feature type="transmembrane region" description="Helical" evidence="11">
    <location>
        <begin position="1116"/>
        <end position="1145"/>
    </location>
</feature>
<dbReference type="InterPro" id="IPR057291">
    <property type="entry name" value="CHX17_2nd"/>
</dbReference>
<dbReference type="InterPro" id="IPR006153">
    <property type="entry name" value="Cation/H_exchanger_TM"/>
</dbReference>
<dbReference type="Pfam" id="PF23259">
    <property type="entry name" value="CHX17_C"/>
    <property type="match status" value="2"/>
</dbReference>
<feature type="transmembrane region" description="Helical" evidence="11">
    <location>
        <begin position="222"/>
        <end position="244"/>
    </location>
</feature>
<accession>A0ABQ8DLD2</accession>
<dbReference type="InterPro" id="IPR057290">
    <property type="entry name" value="CHX17_C"/>
</dbReference>
<feature type="domain" description="Cation/H(+) antiporter central" evidence="13">
    <location>
        <begin position="1334"/>
        <end position="1464"/>
    </location>
</feature>
<feature type="transmembrane region" description="Helical" evidence="11">
    <location>
        <begin position="127"/>
        <end position="145"/>
    </location>
</feature>
<dbReference type="PANTHER" id="PTHR32468">
    <property type="entry name" value="CATION/H + ANTIPORTER"/>
    <property type="match status" value="1"/>
</dbReference>
<feature type="transmembrane region" description="Helical" evidence="11">
    <location>
        <begin position="1197"/>
        <end position="1219"/>
    </location>
</feature>
<feature type="transmembrane region" description="Helical" evidence="11">
    <location>
        <begin position="256"/>
        <end position="281"/>
    </location>
</feature>
<feature type="transmembrane region" description="Helical" evidence="11">
    <location>
        <begin position="1166"/>
        <end position="1185"/>
    </location>
</feature>
<evidence type="ECO:0000313" key="15">
    <source>
        <dbReference type="EMBL" id="KAH0930167.1"/>
    </source>
</evidence>
<evidence type="ECO:0000256" key="11">
    <source>
        <dbReference type="SAM" id="Phobius"/>
    </source>
</evidence>
<evidence type="ECO:0000259" key="14">
    <source>
        <dbReference type="Pfam" id="PF23259"/>
    </source>
</evidence>
<comment type="caution">
    <text evidence="15">The sequence shown here is derived from an EMBL/GenBank/DDBJ whole genome shotgun (WGS) entry which is preliminary data.</text>
</comment>
<dbReference type="Pfam" id="PF00999">
    <property type="entry name" value="Na_H_Exchanger"/>
    <property type="match status" value="2"/>
</dbReference>
<feature type="transmembrane region" description="Helical" evidence="11">
    <location>
        <begin position="978"/>
        <end position="997"/>
    </location>
</feature>
<feature type="transmembrane region" description="Helical" evidence="11">
    <location>
        <begin position="913"/>
        <end position="939"/>
    </location>
</feature>
<evidence type="ECO:0000256" key="6">
    <source>
        <dbReference type="ARBA" id="ARBA00022989"/>
    </source>
</evidence>
<dbReference type="Proteomes" id="UP000824890">
    <property type="component" value="Unassembled WGS sequence"/>
</dbReference>
<feature type="transmembrane region" description="Helical" evidence="11">
    <location>
        <begin position="372"/>
        <end position="396"/>
    </location>
</feature>
<evidence type="ECO:0000256" key="8">
    <source>
        <dbReference type="ARBA" id="ARBA00023136"/>
    </source>
</evidence>
<dbReference type="InterPro" id="IPR050794">
    <property type="entry name" value="CPA2_transporter"/>
</dbReference>
<comment type="similarity">
    <text evidence="9">Belongs to the monovalent cation:proton antiporter 2 (CPA2) transporter (TC 2.A.37) family. CHX (TC 2.A.37.4) subfamily.</text>
</comment>
<dbReference type="InterPro" id="IPR038770">
    <property type="entry name" value="Na+/solute_symporter_sf"/>
</dbReference>
<dbReference type="Gene3D" id="3.40.50.12370">
    <property type="match status" value="2"/>
</dbReference>
<evidence type="ECO:0008006" key="17">
    <source>
        <dbReference type="Google" id="ProtNLM"/>
    </source>
</evidence>
<feature type="region of interest" description="Disordered" evidence="10">
    <location>
        <begin position="1662"/>
        <end position="1683"/>
    </location>
</feature>
<keyword evidence="4 11" id="KW-0812">Transmembrane</keyword>
<feature type="domain" description="Cation/H+ exchanger transmembrane" evidence="12">
    <location>
        <begin position="900"/>
        <end position="1275"/>
    </location>
</feature>
<evidence type="ECO:0000256" key="1">
    <source>
        <dbReference type="ARBA" id="ARBA00004141"/>
    </source>
</evidence>
<feature type="non-terminal residue" evidence="15">
    <location>
        <position position="1"/>
    </location>
</feature>
<evidence type="ECO:0000256" key="2">
    <source>
        <dbReference type="ARBA" id="ARBA00022448"/>
    </source>
</evidence>
<evidence type="ECO:0000259" key="12">
    <source>
        <dbReference type="Pfam" id="PF00999"/>
    </source>
</evidence>
<keyword evidence="16" id="KW-1185">Reference proteome</keyword>
<feature type="transmembrane region" description="Helical" evidence="11">
    <location>
        <begin position="343"/>
        <end position="360"/>
    </location>
</feature>
<protein>
    <recommendedName>
        <fullName evidence="17">Cation/H+ exchanger domain-containing protein</fullName>
    </recommendedName>
</protein>
<feature type="transmembrane region" description="Helical" evidence="11">
    <location>
        <begin position="157"/>
        <end position="176"/>
    </location>
</feature>
<evidence type="ECO:0000256" key="9">
    <source>
        <dbReference type="ARBA" id="ARBA00038341"/>
    </source>
</evidence>
<evidence type="ECO:0000256" key="3">
    <source>
        <dbReference type="ARBA" id="ARBA00022538"/>
    </source>
</evidence>
<dbReference type="Pfam" id="PF23256">
    <property type="entry name" value="CHX17_2nd"/>
    <property type="match status" value="2"/>
</dbReference>
<dbReference type="Gene3D" id="1.20.1530.20">
    <property type="match status" value="2"/>
</dbReference>
<feature type="transmembrane region" description="Helical" evidence="11">
    <location>
        <begin position="1045"/>
        <end position="1065"/>
    </location>
</feature>
<sequence>RITFTSGSQKMAEPPTSDEPNITYSLSTSRYGNIVCYNQTNEALVGDYSGWQSAKSIETALPFFVMQLLISNLSYGLMYSLTRPLHLPPFVAQILCGLLFSPTVLGRNSIVLEKLFPYRYTMFMETFANLALVYNMFLLGVGMDLRMIRIKQVKPMVIAIVGVVVALLAGSGLYYFPGNGDPDTILAGCLYWSVALSCTNFPDLARILADLKLLRSDMGHTAMSASMITDLCTWVLLVLGNACFNKQGVWNDLMPCALVSTIAFVFFCIYVIHPGIVWAFANTVKGGHVGENHVWFTLVGVVFCALITDAFGVNSITGAFLFGLSIPHDHIIRNMIEEKLHDFLSGFLMPLFYVICGFRVDLDYLLQNTTVGVLVFVISSCFMVKILSTVICSLFLRMPLRDGFAVGALMNTKGTMALVVLNAGRDSKALDVILYTHMTFAFLVMSIVVQPLLTFTYTPNKKLTFYKYRTVQKLKGEEEFRVLTCVHVLGNVPGITNLLHISNPTKKSPLNIYAIHLVELTGRTEASLLIMHDESKPKVNFSDRVRAESEQIAELFEGMEVNSDAVSVQTLTAVSPYATMHEDICTLAQDKQVSLILLPYHKNLTPDGRLGEGNYGHEGVNQNVLRNAPCSVGVLVDRGMTTVRSEASSFNAETTKKEIAMLFIGGRDDREALAYAWRMVGQEMVKLTVVRFVPGRDALVSAGKLSVEYAKEAQVDEECIYEFNFKTMNDSSVTCIEKVVNDGQEVIEAIREMEDNHSYDLYIVGRGYKVETPVTAGLTDWSSNSDLGTIGDTLASLNFTLHASVLVIQQYSATNRRTSENHQEHVKGGAKTANEAKMNSHEEEDDGDEHTSRYGKVVCYSHTDLIAEEHHNGWDSAKPIHAAFPFFIKQLLVANFVYRVIYYMSRPLHLPPFVAQLLCGLLFSPTLLGGEIFVLEYIFPYKYTMVLETFANLALVYNIFLLGLGMDLKMIKIKQRKPIVIAIVGLVVALLAGYALYYLHGNGDDDKIISGCLYWSVALSCTNFPDLARILADLKLLRSDMGRTAMSASIITDLCTWVLLLLGLVMFNKQGVSNDMMLFALVSTIGFVFFSIYVIRPGVAWAFANTVKGGHVGENHVWFTLVGVVFCSLITEAIGVTSIPGAFLFGLSIPHDHVIRDMIEEKLHDYLSGILMPLFYIICGLRLNLDYLLQNTTVGVLVFVISSCFMVKILSTVICSLFLRMPLRDGFAVGALMNTKGTMALVILNAGRDSKALDVIMYTHMTVVFLVMSILVQPLLTLTYTPKKKMSFYKYRTVQKLQGEVEFRVLTCAHVLANVSGLTSLLQVSNPTKRSPINVFAIHLVELTGRTTASLLIMNDETKPKANFSDRVRAESEQIAEMFEDMDVNNDAMLVQTLTAVSPYATMHEDICSLAEDKRASLILLPYHKNLTSDGRLGEGNDAHEDINHNVLSYAPCSVGILVDRGMTVIRSESSSFHGETTDKEIAMLFIGGRDDREALAYAWRMVGQEMIKLTVVRFVPSREALFAAGEDAAEYVKEAQVDEEYIYQFNFKTMNDSSVTYTEKVVVDGPETIAAIREMEDNHSFDLYIVGRGYKVETPVTVGLTDWNTSPDLGVIGDTLASSNFTMQGSVLVIQQFSAAYRQTAGNNQEHVGGGARVANEAKPLMNSHGEEEDDENEQYQMGMRK</sequence>
<keyword evidence="3" id="KW-0633">Potassium transport</keyword>
<evidence type="ECO:0000313" key="16">
    <source>
        <dbReference type="Proteomes" id="UP000824890"/>
    </source>
</evidence>
<keyword evidence="2" id="KW-0813">Transport</keyword>
<dbReference type="EMBL" id="JAGKQM010000004">
    <property type="protein sequence ID" value="KAH0930167.1"/>
    <property type="molecule type" value="Genomic_DNA"/>
</dbReference>
<feature type="transmembrane region" description="Helical" evidence="11">
    <location>
        <begin position="1226"/>
        <end position="1244"/>
    </location>
</feature>
<feature type="domain" description="Cation/H(+) antiporter C-terminal" evidence="14">
    <location>
        <begin position="659"/>
        <end position="812"/>
    </location>
</feature>
<evidence type="ECO:0000256" key="4">
    <source>
        <dbReference type="ARBA" id="ARBA00022692"/>
    </source>
</evidence>
<feature type="region of interest" description="Disordered" evidence="10">
    <location>
        <begin position="1"/>
        <end position="22"/>
    </location>
</feature>
<feature type="domain" description="Cation/H(+) antiporter C-terminal" evidence="14">
    <location>
        <begin position="1482"/>
        <end position="1635"/>
    </location>
</feature>
<evidence type="ECO:0000256" key="10">
    <source>
        <dbReference type="SAM" id="MobiDB-lite"/>
    </source>
</evidence>
<feature type="domain" description="Cation/H+ exchanger transmembrane" evidence="12">
    <location>
        <begin position="78"/>
        <end position="454"/>
    </location>
</feature>
<dbReference type="PANTHER" id="PTHR32468:SF123">
    <property type="entry name" value="GENOME ASSEMBLY, CHROMOSOME: A04"/>
    <property type="match status" value="1"/>
</dbReference>
<keyword evidence="8 11" id="KW-0472">Membrane</keyword>
<evidence type="ECO:0000256" key="5">
    <source>
        <dbReference type="ARBA" id="ARBA00022958"/>
    </source>
</evidence>
<feature type="domain" description="Cation/H(+) antiporter central" evidence="13">
    <location>
        <begin position="510"/>
        <end position="641"/>
    </location>
</feature>
<feature type="transmembrane region" description="Helical" evidence="11">
    <location>
        <begin position="945"/>
        <end position="966"/>
    </location>
</feature>
<name>A0ABQ8DLD2_BRANA</name>
<feature type="transmembrane region" description="Helical" evidence="11">
    <location>
        <begin position="432"/>
        <end position="453"/>
    </location>
</feature>
<keyword evidence="5" id="KW-0630">Potassium</keyword>
<feature type="compositionally biased region" description="Basic and acidic residues" evidence="10">
    <location>
        <begin position="817"/>
        <end position="827"/>
    </location>
</feature>
<proteinExistence type="inferred from homology"/>
<keyword evidence="7" id="KW-0406">Ion transport</keyword>
<reference evidence="15 16" key="1">
    <citation type="submission" date="2021-05" db="EMBL/GenBank/DDBJ databases">
        <title>Genome Assembly of Synthetic Allotetraploid Brassica napus Reveals Homoeologous Exchanges between Subgenomes.</title>
        <authorList>
            <person name="Davis J.T."/>
        </authorList>
    </citation>
    <scope>NUCLEOTIDE SEQUENCE [LARGE SCALE GENOMIC DNA]</scope>
    <source>
        <strain evidence="16">cv. Da-Ae</strain>
        <tissue evidence="15">Seedling</tissue>
    </source>
</reference>
<comment type="subcellular location">
    <subcellularLocation>
        <location evidence="1">Membrane</location>
        <topology evidence="1">Multi-pass membrane protein</topology>
    </subcellularLocation>
</comment>